<proteinExistence type="inferred from homology"/>
<evidence type="ECO:0000256" key="6">
    <source>
        <dbReference type="RuleBase" id="RU365089"/>
    </source>
</evidence>
<keyword evidence="6" id="KW-0814">Transposable element</keyword>
<keyword evidence="5 6" id="KW-0233">DNA recombination</keyword>
<keyword evidence="4 6" id="KW-0238">DNA-binding</keyword>
<dbReference type="PANTHER" id="PTHR33217">
    <property type="entry name" value="TRANSPOSASE FOR INSERTION SEQUENCE ELEMENT IS1081"/>
    <property type="match status" value="1"/>
</dbReference>
<evidence type="ECO:0000256" key="4">
    <source>
        <dbReference type="ARBA" id="ARBA00023125"/>
    </source>
</evidence>
<evidence type="ECO:0000313" key="7">
    <source>
        <dbReference type="EMBL" id="ABW20156.1"/>
    </source>
</evidence>
<name>A8MK24_ALKOO</name>
<dbReference type="PANTHER" id="PTHR33217:SF8">
    <property type="entry name" value="MUTATOR FAMILY TRANSPOSASE"/>
    <property type="match status" value="1"/>
</dbReference>
<dbReference type="EMBL" id="CP000853">
    <property type="protein sequence ID" value="ABW20156.1"/>
    <property type="molecule type" value="Genomic_DNA"/>
</dbReference>
<protein>
    <recommendedName>
        <fullName evidence="6">Mutator family transposase</fullName>
    </recommendedName>
</protein>
<dbReference type="NCBIfam" id="NF033543">
    <property type="entry name" value="transpos_IS256"/>
    <property type="match status" value="1"/>
</dbReference>
<comment type="function">
    <text evidence="1 6">Required for the transposition of the insertion element.</text>
</comment>
<dbReference type="RefSeq" id="WP_012160463.1">
    <property type="nucleotide sequence ID" value="NC_009922.1"/>
</dbReference>
<dbReference type="GO" id="GO:0006313">
    <property type="term" value="P:DNA transposition"/>
    <property type="evidence" value="ECO:0007669"/>
    <property type="project" value="UniProtKB-UniRule"/>
</dbReference>
<organism evidence="7 8">
    <name type="scientific">Alkaliphilus oremlandii (strain OhILAs)</name>
    <name type="common">Clostridium oremlandii (strain OhILAs)</name>
    <dbReference type="NCBI Taxonomy" id="350688"/>
    <lineage>
        <taxon>Bacteria</taxon>
        <taxon>Bacillati</taxon>
        <taxon>Bacillota</taxon>
        <taxon>Clostridia</taxon>
        <taxon>Peptostreptococcales</taxon>
        <taxon>Natronincolaceae</taxon>
        <taxon>Alkaliphilus</taxon>
    </lineage>
</organism>
<gene>
    <name evidence="7" type="ordered locus">Clos_2625</name>
</gene>
<evidence type="ECO:0000313" key="8">
    <source>
        <dbReference type="Proteomes" id="UP000000269"/>
    </source>
</evidence>
<dbReference type="Proteomes" id="UP000000269">
    <property type="component" value="Chromosome"/>
</dbReference>
<dbReference type="AlphaFoldDB" id="A8MK24"/>
<dbReference type="PROSITE" id="PS01007">
    <property type="entry name" value="TRANSPOSASE_MUTATOR"/>
    <property type="match status" value="1"/>
</dbReference>
<evidence type="ECO:0000256" key="5">
    <source>
        <dbReference type="ARBA" id="ARBA00023172"/>
    </source>
</evidence>
<dbReference type="eggNOG" id="COG3328">
    <property type="taxonomic scope" value="Bacteria"/>
</dbReference>
<dbReference type="STRING" id="350688.Clos_2625"/>
<dbReference type="KEGG" id="aoe:Clos_2625"/>
<keyword evidence="3 6" id="KW-0815">Transposition</keyword>
<evidence type="ECO:0000256" key="1">
    <source>
        <dbReference type="ARBA" id="ARBA00002190"/>
    </source>
</evidence>
<dbReference type="GO" id="GO:0003677">
    <property type="term" value="F:DNA binding"/>
    <property type="evidence" value="ECO:0007669"/>
    <property type="project" value="UniProtKB-UniRule"/>
</dbReference>
<evidence type="ECO:0000256" key="2">
    <source>
        <dbReference type="ARBA" id="ARBA00010961"/>
    </source>
</evidence>
<accession>A8MK24</accession>
<dbReference type="GO" id="GO:0004803">
    <property type="term" value="F:transposase activity"/>
    <property type="evidence" value="ECO:0007669"/>
    <property type="project" value="UniProtKB-UniRule"/>
</dbReference>
<dbReference type="InterPro" id="IPR001207">
    <property type="entry name" value="Transposase_mutator"/>
</dbReference>
<keyword evidence="8" id="KW-1185">Reference proteome</keyword>
<reference evidence="8" key="1">
    <citation type="submission" date="2007-10" db="EMBL/GenBank/DDBJ databases">
        <title>Complete genome of Alkaliphilus oremlandii OhILAs.</title>
        <authorList>
            <person name="Copeland A."/>
            <person name="Lucas S."/>
            <person name="Lapidus A."/>
            <person name="Barry K."/>
            <person name="Detter J.C."/>
            <person name="Glavina del Rio T."/>
            <person name="Hammon N."/>
            <person name="Israni S."/>
            <person name="Dalin E."/>
            <person name="Tice H."/>
            <person name="Pitluck S."/>
            <person name="Chain P."/>
            <person name="Malfatti S."/>
            <person name="Shin M."/>
            <person name="Vergez L."/>
            <person name="Schmutz J."/>
            <person name="Larimer F."/>
            <person name="Land M."/>
            <person name="Hauser L."/>
            <person name="Kyrpides N."/>
            <person name="Mikhailova N."/>
            <person name="Stolz J.F."/>
            <person name="Dawson A."/>
            <person name="Fisher E."/>
            <person name="Crable B."/>
            <person name="Perera E."/>
            <person name="Lisak J."/>
            <person name="Ranganathan M."/>
            <person name="Basu P."/>
            <person name="Richardson P."/>
        </authorList>
    </citation>
    <scope>NUCLEOTIDE SEQUENCE [LARGE SCALE GENOMIC DNA]</scope>
    <source>
        <strain evidence="8">OhILAs</strain>
    </source>
</reference>
<evidence type="ECO:0000256" key="3">
    <source>
        <dbReference type="ARBA" id="ARBA00022578"/>
    </source>
</evidence>
<dbReference type="Pfam" id="PF00872">
    <property type="entry name" value="Transposase_mut"/>
    <property type="match status" value="1"/>
</dbReference>
<comment type="similarity">
    <text evidence="2 6">Belongs to the transposase mutator family.</text>
</comment>
<dbReference type="HOGENOM" id="CLU_036805_2_0_9"/>
<sequence length="405" mass="47187">MSTLPKEFLREMITSGNLKSAGDLQSDLKDIFKDVLQEMLEAELEVELCYSKGDRENKNTSNRRNGYSEKKVKTQFGEMSLDIPRDRNGEFEPAVVPKNKRDISGIEEKVISLYARGMSTRDIHEQIKDIYGIEVSAEMVSKITDSILPSIKEWQHRSLDPIYSFVFLDAIHYKVREDGQIKMKAAYVVLGINVDGYKDILGIWIGENESSKFWLSVLTEFKNRGLQDVLIFSVDGLTGLNDAIKSAFPKSEIQRCIIHQLRNSFKYVSYKDLKGFAKDFKEVYSAITEESAYEKLMNLQDKWGQKYPFAIKSWDENWLLLSSFFKFPKEIRTIMYTTNAIESLHRQFRKVTKTKSVFTNDQSLEKILYLASQNVMKKWTQRYRNWDSIINQLAILYDDRLKSYL</sequence>
<dbReference type="OrthoDB" id="9779930at2"/>